<protein>
    <submittedName>
        <fullName evidence="3">Universal stress protein</fullName>
    </submittedName>
</protein>
<evidence type="ECO:0000313" key="3">
    <source>
        <dbReference type="EMBL" id="RDV16750.1"/>
    </source>
</evidence>
<evidence type="ECO:0000259" key="2">
    <source>
        <dbReference type="Pfam" id="PF00582"/>
    </source>
</evidence>
<dbReference type="OrthoDB" id="1522603at2"/>
<reference evidence="4" key="1">
    <citation type="submission" date="2018-08" db="EMBL/GenBank/DDBJ databases">
        <authorList>
            <person name="Liu Z.-W."/>
            <person name="Du Z.-J."/>
        </authorList>
    </citation>
    <scope>NUCLEOTIDE SEQUENCE [LARGE SCALE GENOMIC DNA]</scope>
    <source>
        <strain evidence="4">H4X</strain>
    </source>
</reference>
<comment type="caution">
    <text evidence="3">The sequence shown here is derived from an EMBL/GenBank/DDBJ whole genome shotgun (WGS) entry which is preliminary data.</text>
</comment>
<dbReference type="AlphaFoldDB" id="A0A3D8LH37"/>
<dbReference type="PANTHER" id="PTHR46268">
    <property type="entry name" value="STRESS RESPONSE PROTEIN NHAX"/>
    <property type="match status" value="1"/>
</dbReference>
<keyword evidence="4" id="KW-1185">Reference proteome</keyword>
<dbReference type="Pfam" id="PF00582">
    <property type="entry name" value="Usp"/>
    <property type="match status" value="1"/>
</dbReference>
<comment type="similarity">
    <text evidence="1">Belongs to the universal stress protein A family.</text>
</comment>
<dbReference type="InterPro" id="IPR006016">
    <property type="entry name" value="UspA"/>
</dbReference>
<dbReference type="PANTHER" id="PTHR46268:SF6">
    <property type="entry name" value="UNIVERSAL STRESS PROTEIN UP12"/>
    <property type="match status" value="1"/>
</dbReference>
<dbReference type="InterPro" id="IPR006015">
    <property type="entry name" value="Universal_stress_UspA"/>
</dbReference>
<evidence type="ECO:0000256" key="1">
    <source>
        <dbReference type="ARBA" id="ARBA00008791"/>
    </source>
</evidence>
<name>A0A3D8LH37_9BACT</name>
<sequence length="187" mass="21048">MRTILVPTDYSQNAHNALLYAIELAKATESDIVLFHAFYKPLSYPYHIDFSTVVHEQEREKVKKLETYVHEARESLFKDFSLRFLTTVPTGVEERNKLQRTKSGYHAVDIHNPAAEKAKLKIKCVCKYGFAFDEILKAVNVHQADLVVMGTRGGGAIQRALLGRTTIAVMRDVHVPVLAVPQNAIKG</sequence>
<dbReference type="CDD" id="cd00293">
    <property type="entry name" value="USP-like"/>
    <property type="match status" value="1"/>
</dbReference>
<feature type="domain" description="UspA" evidence="2">
    <location>
        <begin position="1"/>
        <end position="181"/>
    </location>
</feature>
<gene>
    <name evidence="3" type="ORF">DXT99_02920</name>
</gene>
<dbReference type="SUPFAM" id="SSF52402">
    <property type="entry name" value="Adenine nucleotide alpha hydrolases-like"/>
    <property type="match status" value="1"/>
</dbReference>
<organism evidence="3 4">
    <name type="scientific">Pontibacter diazotrophicus</name>
    <dbReference type="NCBI Taxonomy" id="1400979"/>
    <lineage>
        <taxon>Bacteria</taxon>
        <taxon>Pseudomonadati</taxon>
        <taxon>Bacteroidota</taxon>
        <taxon>Cytophagia</taxon>
        <taxon>Cytophagales</taxon>
        <taxon>Hymenobacteraceae</taxon>
        <taxon>Pontibacter</taxon>
    </lineage>
</organism>
<dbReference type="EMBL" id="QRGR01000003">
    <property type="protein sequence ID" value="RDV16750.1"/>
    <property type="molecule type" value="Genomic_DNA"/>
</dbReference>
<dbReference type="PRINTS" id="PR01438">
    <property type="entry name" value="UNVRSLSTRESS"/>
</dbReference>
<dbReference type="Gene3D" id="3.40.50.620">
    <property type="entry name" value="HUPs"/>
    <property type="match status" value="1"/>
</dbReference>
<dbReference type="RefSeq" id="WP_115564024.1">
    <property type="nucleotide sequence ID" value="NZ_QRGR01000003.1"/>
</dbReference>
<dbReference type="Proteomes" id="UP000256708">
    <property type="component" value="Unassembled WGS sequence"/>
</dbReference>
<dbReference type="InterPro" id="IPR014729">
    <property type="entry name" value="Rossmann-like_a/b/a_fold"/>
</dbReference>
<proteinExistence type="inferred from homology"/>
<evidence type="ECO:0000313" key="4">
    <source>
        <dbReference type="Proteomes" id="UP000256708"/>
    </source>
</evidence>
<accession>A0A3D8LH37</accession>